<feature type="domain" description="CENP-V/GFA" evidence="5">
    <location>
        <begin position="6"/>
        <end position="120"/>
    </location>
</feature>
<evidence type="ECO:0000313" key="6">
    <source>
        <dbReference type="EMBL" id="RCS25287.1"/>
    </source>
</evidence>
<dbReference type="GO" id="GO:0016846">
    <property type="term" value="F:carbon-sulfur lyase activity"/>
    <property type="evidence" value="ECO:0007669"/>
    <property type="project" value="InterPro"/>
</dbReference>
<comment type="caution">
    <text evidence="6">The sequence shown here is derived from an EMBL/GenBank/DDBJ whole genome shotgun (WGS) entry which is preliminary data.</text>
</comment>
<dbReference type="PANTHER" id="PTHR33337:SF40">
    <property type="entry name" value="CENP-V_GFA DOMAIN-CONTAINING PROTEIN-RELATED"/>
    <property type="match status" value="1"/>
</dbReference>
<dbReference type="InterPro" id="IPR006913">
    <property type="entry name" value="CENP-V/GFA"/>
</dbReference>
<dbReference type="GO" id="GO:0046872">
    <property type="term" value="F:metal ion binding"/>
    <property type="evidence" value="ECO:0007669"/>
    <property type="project" value="UniProtKB-KW"/>
</dbReference>
<dbReference type="OrthoDB" id="9807246at2"/>
<dbReference type="PANTHER" id="PTHR33337">
    <property type="entry name" value="GFA DOMAIN-CONTAINING PROTEIN"/>
    <property type="match status" value="1"/>
</dbReference>
<evidence type="ECO:0000256" key="2">
    <source>
        <dbReference type="ARBA" id="ARBA00022723"/>
    </source>
</evidence>
<reference evidence="6 7" key="1">
    <citation type="submission" date="2018-07" db="EMBL/GenBank/DDBJ databases">
        <title>The draft genome of Phyllobacterium salinisoli.</title>
        <authorList>
            <person name="Liu L."/>
            <person name="Li L."/>
            <person name="Zhang X."/>
            <person name="Liang L."/>
        </authorList>
    </citation>
    <scope>NUCLEOTIDE SEQUENCE [LARGE SCALE GENOMIC DNA]</scope>
    <source>
        <strain evidence="6 7">LLAN61</strain>
    </source>
</reference>
<evidence type="ECO:0000256" key="3">
    <source>
        <dbReference type="ARBA" id="ARBA00022833"/>
    </source>
</evidence>
<accession>A0A368K7D1</accession>
<dbReference type="Gene3D" id="3.90.1590.10">
    <property type="entry name" value="glutathione-dependent formaldehyde- activating enzyme (gfa)"/>
    <property type="match status" value="1"/>
</dbReference>
<dbReference type="Proteomes" id="UP000253420">
    <property type="component" value="Unassembled WGS sequence"/>
</dbReference>
<keyword evidence="4" id="KW-0456">Lyase</keyword>
<dbReference type="AlphaFoldDB" id="A0A368K7D1"/>
<proteinExistence type="inferred from homology"/>
<dbReference type="EMBL" id="QOZG01000001">
    <property type="protein sequence ID" value="RCS25287.1"/>
    <property type="molecule type" value="Genomic_DNA"/>
</dbReference>
<gene>
    <name evidence="6" type="ORF">DUT91_00210</name>
</gene>
<evidence type="ECO:0000313" key="7">
    <source>
        <dbReference type="Proteomes" id="UP000253420"/>
    </source>
</evidence>
<keyword evidence="7" id="KW-1185">Reference proteome</keyword>
<name>A0A368K7D1_9HYPH</name>
<evidence type="ECO:0000256" key="4">
    <source>
        <dbReference type="ARBA" id="ARBA00023239"/>
    </source>
</evidence>
<sequence length="129" mass="14519">MPEDHHTGSCLCGAVHLETRGPLRGIIYCHCTQCRKQSGHHYAATNVADDSIRVDGAENITWYQSSETARRGFCRICGSVLFWKHNDRDYVSVMAGAFDRPTGLHGERHIFTADKGDYYDIDDGLPQYP</sequence>
<evidence type="ECO:0000256" key="1">
    <source>
        <dbReference type="ARBA" id="ARBA00005495"/>
    </source>
</evidence>
<comment type="similarity">
    <text evidence="1">Belongs to the Gfa family.</text>
</comment>
<dbReference type="InterPro" id="IPR011057">
    <property type="entry name" value="Mss4-like_sf"/>
</dbReference>
<dbReference type="PROSITE" id="PS51891">
    <property type="entry name" value="CENP_V_GFA"/>
    <property type="match status" value="1"/>
</dbReference>
<organism evidence="6 7">
    <name type="scientific">Phyllobacterium salinisoli</name>
    <dbReference type="NCBI Taxonomy" id="1899321"/>
    <lineage>
        <taxon>Bacteria</taxon>
        <taxon>Pseudomonadati</taxon>
        <taxon>Pseudomonadota</taxon>
        <taxon>Alphaproteobacteria</taxon>
        <taxon>Hyphomicrobiales</taxon>
        <taxon>Phyllobacteriaceae</taxon>
        <taxon>Phyllobacterium</taxon>
    </lineage>
</organism>
<keyword evidence="3" id="KW-0862">Zinc</keyword>
<evidence type="ECO:0000259" key="5">
    <source>
        <dbReference type="PROSITE" id="PS51891"/>
    </source>
</evidence>
<dbReference type="RefSeq" id="WP_114438381.1">
    <property type="nucleotide sequence ID" value="NZ_QOZG01000001.1"/>
</dbReference>
<dbReference type="SUPFAM" id="SSF51316">
    <property type="entry name" value="Mss4-like"/>
    <property type="match status" value="1"/>
</dbReference>
<keyword evidence="2" id="KW-0479">Metal-binding</keyword>
<protein>
    <submittedName>
        <fullName evidence="6">GFA family protein</fullName>
    </submittedName>
</protein>
<dbReference type="Pfam" id="PF04828">
    <property type="entry name" value="GFA"/>
    <property type="match status" value="1"/>
</dbReference>